<evidence type="ECO:0000313" key="11">
    <source>
        <dbReference type="Proteomes" id="UP000325030"/>
    </source>
</evidence>
<keyword evidence="2 6" id="KW-0863">Zinc-finger</keyword>
<dbReference type="AlphaFoldDB" id="A0A510DW19"/>
<feature type="binding site" evidence="6">
    <location>
        <position position="45"/>
    </location>
    <ligand>
        <name>Zn(2+)</name>
        <dbReference type="ChEBI" id="CHEBI:29105"/>
    </ligand>
</feature>
<feature type="binding site" evidence="6">
    <location>
        <position position="67"/>
    </location>
    <ligand>
        <name>Zn(2+)</name>
        <dbReference type="ChEBI" id="CHEBI:29105"/>
    </ligand>
</feature>
<dbReference type="GO" id="GO:1990904">
    <property type="term" value="C:ribonucleoprotein complex"/>
    <property type="evidence" value="ECO:0007669"/>
    <property type="project" value="UniProtKB-KW"/>
</dbReference>
<dbReference type="HAMAP" id="MF_00777">
    <property type="entry name" value="Ribosomal_eS31"/>
    <property type="match status" value="1"/>
</dbReference>
<accession>A0A510E3C3</accession>
<keyword evidence="4 6" id="KW-0689">Ribosomal protein</keyword>
<evidence type="ECO:0000256" key="3">
    <source>
        <dbReference type="ARBA" id="ARBA00022833"/>
    </source>
</evidence>
<gene>
    <name evidence="6" type="primary">rps27ae</name>
    <name evidence="8" type="ORF">IC006_1527</name>
    <name evidence="9" type="ORF">IC007_1504</name>
</gene>
<reference evidence="8 10" key="2">
    <citation type="journal article" date="2020" name="Int. J. Syst. Evol. Microbiol.">
        <title>Sulfuracidifex tepidarius gen. nov., sp. nov. and transfer of Sulfolobus metallicus Huber and Stetter 1992 to the genus Sulfuracidifex as Sulfuracidifex metallicus comb. nov.</title>
        <authorList>
            <person name="Itoh T."/>
            <person name="Miura T."/>
            <person name="Sakai H.D."/>
            <person name="Kato S."/>
            <person name="Ohkuma M."/>
            <person name="Takashina T."/>
        </authorList>
    </citation>
    <scope>NUCLEOTIDE SEQUENCE [LARGE SCALE GENOMIC DNA]</scope>
    <source>
        <strain evidence="8 10">IC-006</strain>
        <strain evidence="9">IC-007</strain>
    </source>
</reference>
<dbReference type="Gene3D" id="6.20.50.180">
    <property type="match status" value="1"/>
</dbReference>
<dbReference type="EMBL" id="AP018930">
    <property type="protein sequence ID" value="BBG26977.1"/>
    <property type="molecule type" value="Genomic_DNA"/>
</dbReference>
<feature type="binding site" evidence="6">
    <location>
        <position position="48"/>
    </location>
    <ligand>
        <name>Zn(2+)</name>
        <dbReference type="ChEBI" id="CHEBI:29105"/>
    </ligand>
</feature>
<evidence type="ECO:0000313" key="10">
    <source>
        <dbReference type="Proteomes" id="UP000322983"/>
    </source>
</evidence>
<accession>A0A510DW19</accession>
<dbReference type="InterPro" id="IPR022845">
    <property type="entry name" value="Ribosomal_eS31_arc"/>
</dbReference>
<feature type="domain" description="Small ribosomal subunit protein eS31" evidence="7">
    <location>
        <begin position="27"/>
        <end position="70"/>
    </location>
</feature>
<name>A0A510DW19_9CREN</name>
<reference evidence="11" key="1">
    <citation type="submission" date="2018-09" db="EMBL/GenBank/DDBJ databases">
        <title>Complete Genome Sequencing of Sulfolobus sp. JCM 16834.</title>
        <authorList>
            <person name="Kato S."/>
            <person name="Itoh T."/>
            <person name="Ohkuma M."/>
        </authorList>
    </citation>
    <scope>NUCLEOTIDE SEQUENCE [LARGE SCALE GENOMIC DNA]</scope>
    <source>
        <strain evidence="11">IC-007</strain>
    </source>
</reference>
<evidence type="ECO:0000313" key="9">
    <source>
        <dbReference type="EMBL" id="BBG26977.1"/>
    </source>
</evidence>
<dbReference type="KEGG" id="step:IC006_1527"/>
<proteinExistence type="inferred from homology"/>
<dbReference type="EMBL" id="AP018929">
    <property type="protein sequence ID" value="BBG24220.1"/>
    <property type="molecule type" value="Genomic_DNA"/>
</dbReference>
<dbReference type="GO" id="GO:0006412">
    <property type="term" value="P:translation"/>
    <property type="evidence" value="ECO:0007669"/>
    <property type="project" value="UniProtKB-UniRule"/>
</dbReference>
<dbReference type="SUPFAM" id="SSF57829">
    <property type="entry name" value="Zn-binding ribosomal proteins"/>
    <property type="match status" value="1"/>
</dbReference>
<evidence type="ECO:0000256" key="5">
    <source>
        <dbReference type="ARBA" id="ARBA00023274"/>
    </source>
</evidence>
<evidence type="ECO:0000256" key="2">
    <source>
        <dbReference type="ARBA" id="ARBA00022771"/>
    </source>
</evidence>
<dbReference type="STRING" id="1294262.GCA_001316085_00517"/>
<evidence type="ECO:0000256" key="6">
    <source>
        <dbReference type="HAMAP-Rule" id="MF_00777"/>
    </source>
</evidence>
<sequence length="78" mass="8977">MIGTPELRARRVERAMPKKEGGTKAVVRLYYEVQGEQIKLKNKKCPRCGSIMAHHIKPVERWSCGKCKYTEFVGRKGK</sequence>
<evidence type="ECO:0000256" key="1">
    <source>
        <dbReference type="ARBA" id="ARBA00022723"/>
    </source>
</evidence>
<keyword evidence="10" id="KW-1185">Reference proteome</keyword>
<dbReference type="GO" id="GO:0005840">
    <property type="term" value="C:ribosome"/>
    <property type="evidence" value="ECO:0007669"/>
    <property type="project" value="UniProtKB-KW"/>
</dbReference>
<dbReference type="Proteomes" id="UP000322983">
    <property type="component" value="Chromosome"/>
</dbReference>
<protein>
    <recommendedName>
        <fullName evidence="6">Small ribosomal subunit protein eS31</fullName>
    </recommendedName>
</protein>
<keyword evidence="1 6" id="KW-0479">Metal-binding</keyword>
<dbReference type="GO" id="GO:0003735">
    <property type="term" value="F:structural constituent of ribosome"/>
    <property type="evidence" value="ECO:0007669"/>
    <property type="project" value="InterPro"/>
</dbReference>
<comment type="subunit">
    <text evidence="6">Part of the 30S ribosomal subunit.</text>
</comment>
<dbReference type="Pfam" id="PF01599">
    <property type="entry name" value="Ribosomal_S27"/>
    <property type="match status" value="1"/>
</dbReference>
<comment type="similarity">
    <text evidence="6">Belongs to the eukaryotic ribosomal protein eS31 family.</text>
</comment>
<evidence type="ECO:0000256" key="4">
    <source>
        <dbReference type="ARBA" id="ARBA00022980"/>
    </source>
</evidence>
<evidence type="ECO:0000313" key="8">
    <source>
        <dbReference type="EMBL" id="BBG24220.1"/>
    </source>
</evidence>
<dbReference type="InterPro" id="IPR002906">
    <property type="entry name" value="Ribosomal_eS31"/>
</dbReference>
<dbReference type="InterPro" id="IPR011332">
    <property type="entry name" value="Ribosomal_zn-bd"/>
</dbReference>
<dbReference type="NCBIfam" id="NF001669">
    <property type="entry name" value="PRK00432.1"/>
    <property type="match status" value="1"/>
</dbReference>
<comment type="caution">
    <text evidence="6">Lacks conserved residue(s) required for the propagation of feature annotation.</text>
</comment>
<dbReference type="SMART" id="SM01402">
    <property type="entry name" value="Ribosomal_S27"/>
    <property type="match status" value="1"/>
</dbReference>
<dbReference type="Proteomes" id="UP000325030">
    <property type="component" value="Chromosome"/>
</dbReference>
<evidence type="ECO:0000259" key="7">
    <source>
        <dbReference type="SMART" id="SM01402"/>
    </source>
</evidence>
<organism evidence="8 10">
    <name type="scientific">Sulfuracidifex tepidarius</name>
    <dbReference type="NCBI Taxonomy" id="1294262"/>
    <lineage>
        <taxon>Archaea</taxon>
        <taxon>Thermoproteota</taxon>
        <taxon>Thermoprotei</taxon>
        <taxon>Sulfolobales</taxon>
        <taxon>Sulfolobaceae</taxon>
        <taxon>Sulfuracidifex</taxon>
    </lineage>
</organism>
<feature type="binding site" evidence="6">
    <location>
        <position position="64"/>
    </location>
    <ligand>
        <name>Zn(2+)</name>
        <dbReference type="ChEBI" id="CHEBI:29105"/>
    </ligand>
</feature>
<dbReference type="GO" id="GO:0008270">
    <property type="term" value="F:zinc ion binding"/>
    <property type="evidence" value="ECO:0007669"/>
    <property type="project" value="UniProtKB-UniRule"/>
</dbReference>
<keyword evidence="3 6" id="KW-0862">Zinc</keyword>
<keyword evidence="5 6" id="KW-0687">Ribonucleoprotein</keyword>
<comment type="cofactor">
    <cofactor evidence="6">
        <name>Zn(2+)</name>
        <dbReference type="ChEBI" id="CHEBI:29105"/>
    </cofactor>
    <text evidence="6">Binds 1 zinc ion per subunit.</text>
</comment>